<dbReference type="InterPro" id="IPR005829">
    <property type="entry name" value="Sugar_transporter_CS"/>
</dbReference>
<dbReference type="Pfam" id="PF00083">
    <property type="entry name" value="Sugar_tr"/>
    <property type="match status" value="1"/>
</dbReference>
<dbReference type="InterPro" id="IPR005828">
    <property type="entry name" value="MFS_sugar_transport-like"/>
</dbReference>
<keyword evidence="5 6" id="KW-0472">Membrane</keyword>
<feature type="transmembrane region" description="Helical" evidence="6">
    <location>
        <begin position="268"/>
        <end position="289"/>
    </location>
</feature>
<dbReference type="SUPFAM" id="SSF103473">
    <property type="entry name" value="MFS general substrate transporter"/>
    <property type="match status" value="1"/>
</dbReference>
<dbReference type="PROSITE" id="PS00217">
    <property type="entry name" value="SUGAR_TRANSPORT_2"/>
    <property type="match status" value="1"/>
</dbReference>
<dbReference type="InterPro" id="IPR036259">
    <property type="entry name" value="MFS_trans_sf"/>
</dbReference>
<feature type="transmembrane region" description="Helical" evidence="6">
    <location>
        <begin position="383"/>
        <end position="403"/>
    </location>
</feature>
<organism evidence="8 9">
    <name type="scientific">Mycobacterium dioxanotrophicus</name>
    <dbReference type="NCBI Taxonomy" id="482462"/>
    <lineage>
        <taxon>Bacteria</taxon>
        <taxon>Bacillati</taxon>
        <taxon>Actinomycetota</taxon>
        <taxon>Actinomycetes</taxon>
        <taxon>Mycobacteriales</taxon>
        <taxon>Mycobacteriaceae</taxon>
        <taxon>Mycobacterium</taxon>
    </lineage>
</organism>
<evidence type="ECO:0000259" key="7">
    <source>
        <dbReference type="PROSITE" id="PS50850"/>
    </source>
</evidence>
<feature type="domain" description="Major facilitator superfamily (MFS) profile" evidence="7">
    <location>
        <begin position="4"/>
        <end position="411"/>
    </location>
</feature>
<dbReference type="Proteomes" id="UP000195331">
    <property type="component" value="Chromosome"/>
</dbReference>
<evidence type="ECO:0000256" key="3">
    <source>
        <dbReference type="ARBA" id="ARBA00022692"/>
    </source>
</evidence>
<comment type="similarity">
    <text evidence="2">Belongs to the major facilitator superfamily. Sugar transporter (TC 2.A.1.1) family.</text>
</comment>
<dbReference type="CDD" id="cd17316">
    <property type="entry name" value="MFS_SV2_like"/>
    <property type="match status" value="1"/>
</dbReference>
<keyword evidence="3 6" id="KW-0812">Transmembrane</keyword>
<dbReference type="EMBL" id="CP020809">
    <property type="protein sequence ID" value="ART73796.1"/>
    <property type="molecule type" value="Genomic_DNA"/>
</dbReference>
<feature type="transmembrane region" description="Helical" evidence="6">
    <location>
        <begin position="301"/>
        <end position="318"/>
    </location>
</feature>
<evidence type="ECO:0000256" key="1">
    <source>
        <dbReference type="ARBA" id="ARBA00004651"/>
    </source>
</evidence>
<evidence type="ECO:0000313" key="8">
    <source>
        <dbReference type="EMBL" id="ART73796.1"/>
    </source>
</evidence>
<dbReference type="AlphaFoldDB" id="A0A1Y0CFQ3"/>
<feature type="transmembrane region" description="Helical" evidence="6">
    <location>
        <begin position="160"/>
        <end position="179"/>
    </location>
</feature>
<feature type="transmembrane region" description="Helical" evidence="6">
    <location>
        <begin position="356"/>
        <end position="377"/>
    </location>
</feature>
<name>A0A1Y0CFQ3_9MYCO</name>
<dbReference type="InterPro" id="IPR020846">
    <property type="entry name" value="MFS_dom"/>
</dbReference>
<reference evidence="8 9" key="1">
    <citation type="submission" date="2017-04" db="EMBL/GenBank/DDBJ databases">
        <title>Whole Genome Sequence of 1,4-Dioxane Degrading Bacterium Mycobacterium dioxanotrophicus PH-06.</title>
        <authorList>
            <person name="He Y."/>
        </authorList>
    </citation>
    <scope>NUCLEOTIDE SEQUENCE [LARGE SCALE GENOMIC DNA]</scope>
    <source>
        <strain evidence="8 9">PH-06</strain>
    </source>
</reference>
<evidence type="ECO:0000256" key="4">
    <source>
        <dbReference type="ARBA" id="ARBA00022989"/>
    </source>
</evidence>
<keyword evidence="9" id="KW-1185">Reference proteome</keyword>
<comment type="subcellular location">
    <subcellularLocation>
        <location evidence="1">Cell membrane</location>
        <topology evidence="1">Multi-pass membrane protein</topology>
    </subcellularLocation>
</comment>
<feature type="transmembrane region" description="Helical" evidence="6">
    <location>
        <begin position="94"/>
        <end position="113"/>
    </location>
</feature>
<dbReference type="PROSITE" id="PS00216">
    <property type="entry name" value="SUGAR_TRANSPORT_1"/>
    <property type="match status" value="1"/>
</dbReference>
<feature type="transmembrane region" description="Helical" evidence="6">
    <location>
        <begin position="12"/>
        <end position="31"/>
    </location>
</feature>
<protein>
    <submittedName>
        <fullName evidence="8">MFS transporter</fullName>
    </submittedName>
</protein>
<feature type="transmembrane region" description="Helical" evidence="6">
    <location>
        <begin position="37"/>
        <end position="57"/>
    </location>
</feature>
<dbReference type="Gene3D" id="1.20.1250.20">
    <property type="entry name" value="MFS general substrate transporter like domains"/>
    <property type="match status" value="1"/>
</dbReference>
<dbReference type="GO" id="GO:0005886">
    <property type="term" value="C:plasma membrane"/>
    <property type="evidence" value="ECO:0007669"/>
    <property type="project" value="UniProtKB-SubCell"/>
</dbReference>
<dbReference type="PROSITE" id="PS50850">
    <property type="entry name" value="MFS"/>
    <property type="match status" value="1"/>
</dbReference>
<dbReference type="PANTHER" id="PTHR48022:SF2">
    <property type="entry name" value="PLASTIDIC GLUCOSE TRANSPORTER 4"/>
    <property type="match status" value="1"/>
</dbReference>
<gene>
    <name evidence="8" type="ORF">BTO20_21625</name>
</gene>
<feature type="transmembrane region" description="Helical" evidence="6">
    <location>
        <begin position="324"/>
        <end position="344"/>
    </location>
</feature>
<dbReference type="PANTHER" id="PTHR48022">
    <property type="entry name" value="PLASTIDIC GLUCOSE TRANSPORTER 4"/>
    <property type="match status" value="1"/>
</dbReference>
<feature type="transmembrane region" description="Helical" evidence="6">
    <location>
        <begin position="134"/>
        <end position="154"/>
    </location>
</feature>
<evidence type="ECO:0000313" key="9">
    <source>
        <dbReference type="Proteomes" id="UP000195331"/>
    </source>
</evidence>
<evidence type="ECO:0000256" key="6">
    <source>
        <dbReference type="SAM" id="Phobius"/>
    </source>
</evidence>
<proteinExistence type="inferred from homology"/>
<dbReference type="InterPro" id="IPR050360">
    <property type="entry name" value="MFS_Sugar_Transporters"/>
</dbReference>
<accession>A0A1Y0CFQ3</accession>
<dbReference type="KEGG" id="mdx:BTO20_21625"/>
<feature type="transmembrane region" description="Helical" evidence="6">
    <location>
        <begin position="69"/>
        <end position="88"/>
    </location>
</feature>
<keyword evidence="4 6" id="KW-1133">Transmembrane helix</keyword>
<feature type="transmembrane region" description="Helical" evidence="6">
    <location>
        <begin position="234"/>
        <end position="256"/>
    </location>
</feature>
<sequence>MIRLTAVVSGGMFLDGYILGIIGTVIGLIKIDLSMSVFWEGAVASAALVGIFFGGPLGGWLTDKFGRKLLFSLDLLLFTVGSVVQFFADTPSQLFVIRLVMGMAIGADYSIGWPLQAEFSPRHLRGKLLAVQEVIWYVGFVFAYIMGYFMVNTWHVDWRIILGSSTLPAVILLVARIGLPESPRWLMQQKRNAEAIQIAQHYLEDPDDIADLSNEKVNKGSFGMLFNRQNRRNVFFISIFWFCAITPEFAIATFAVSILEKYGLSDGLLGAIVINGAAVIGVMVSVLVIERVGRRRLTIGPQWICAVVLVAIGVWTGAPPMLVLVGFFLFSFFNAMYTALTGVYPGEVLPTEIRGLGTGFACSVSRIGAGLGTFLMPWSMTHLGGPTTMVIAAMFCVVGAVVSQKLAPEMTGRALSDTARIQPVT</sequence>
<evidence type="ECO:0000256" key="2">
    <source>
        <dbReference type="ARBA" id="ARBA00010992"/>
    </source>
</evidence>
<dbReference type="GO" id="GO:0005351">
    <property type="term" value="F:carbohydrate:proton symporter activity"/>
    <property type="evidence" value="ECO:0007669"/>
    <property type="project" value="TreeGrafter"/>
</dbReference>
<evidence type="ECO:0000256" key="5">
    <source>
        <dbReference type="ARBA" id="ARBA00023136"/>
    </source>
</evidence>